<protein>
    <submittedName>
        <fullName evidence="2">Uncharacterized protein</fullName>
    </submittedName>
</protein>
<feature type="region of interest" description="Disordered" evidence="1">
    <location>
        <begin position="29"/>
        <end position="53"/>
    </location>
</feature>
<evidence type="ECO:0000313" key="2">
    <source>
        <dbReference type="EMBL" id="GIY19843.1"/>
    </source>
</evidence>
<reference evidence="2 3" key="1">
    <citation type="submission" date="2021-06" db="EMBL/GenBank/DDBJ databases">
        <title>Caerostris darwini draft genome.</title>
        <authorList>
            <person name="Kono N."/>
            <person name="Arakawa K."/>
        </authorList>
    </citation>
    <scope>NUCLEOTIDE SEQUENCE [LARGE SCALE GENOMIC DNA]</scope>
</reference>
<comment type="caution">
    <text evidence="2">The sequence shown here is derived from an EMBL/GenBank/DDBJ whole genome shotgun (WGS) entry which is preliminary data.</text>
</comment>
<proteinExistence type="predicted"/>
<evidence type="ECO:0000313" key="3">
    <source>
        <dbReference type="Proteomes" id="UP001054837"/>
    </source>
</evidence>
<accession>A0AAV4RCZ5</accession>
<keyword evidence="3" id="KW-1185">Reference proteome</keyword>
<organism evidence="2 3">
    <name type="scientific">Caerostris darwini</name>
    <dbReference type="NCBI Taxonomy" id="1538125"/>
    <lineage>
        <taxon>Eukaryota</taxon>
        <taxon>Metazoa</taxon>
        <taxon>Ecdysozoa</taxon>
        <taxon>Arthropoda</taxon>
        <taxon>Chelicerata</taxon>
        <taxon>Arachnida</taxon>
        <taxon>Araneae</taxon>
        <taxon>Araneomorphae</taxon>
        <taxon>Entelegynae</taxon>
        <taxon>Araneoidea</taxon>
        <taxon>Araneidae</taxon>
        <taxon>Caerostris</taxon>
    </lineage>
</organism>
<dbReference type="AlphaFoldDB" id="A0AAV4RCZ5"/>
<evidence type="ECO:0000256" key="1">
    <source>
        <dbReference type="SAM" id="MobiDB-lite"/>
    </source>
</evidence>
<gene>
    <name evidence="2" type="ORF">CDAR_244331</name>
</gene>
<sequence length="102" mass="11543">MECDTTPTMHYPVLFKGVLRSPPAAWLKTKTKSARSSSLEKQRPSVRDISGSDPQCARRKWLLKRRAHRLSLLLTYLSKVQVGGRNAVAQRMALFCLACTLR</sequence>
<name>A0AAV4RCZ5_9ARAC</name>
<dbReference type="Proteomes" id="UP001054837">
    <property type="component" value="Unassembled WGS sequence"/>
</dbReference>
<dbReference type="EMBL" id="BPLQ01006072">
    <property type="protein sequence ID" value="GIY19843.1"/>
    <property type="molecule type" value="Genomic_DNA"/>
</dbReference>